<keyword evidence="1" id="KW-0436">Ligase</keyword>
<protein>
    <submittedName>
        <fullName evidence="1">Aspartyl/glutamyl-tRNA(Asn/Gln) amidotransferase subunit C</fullName>
        <ecNumber evidence="1">6.3.5.6</ecNumber>
    </submittedName>
</protein>
<keyword evidence="2" id="KW-1185">Reference proteome</keyword>
<keyword evidence="1" id="KW-0808">Transferase</keyword>
<gene>
    <name evidence="1" type="primary">gatC</name>
    <name evidence="1" type="ORF">PEMO_0226</name>
</gene>
<organism evidence="1 2">
    <name type="scientific">Candidatus Portiera aleyrodidarum</name>
    <name type="common">primary endosymbiont of Bemisia tabaci</name>
    <dbReference type="NCBI Taxonomy" id="91844"/>
    <lineage>
        <taxon>Bacteria</taxon>
        <taxon>Pseudomonadati</taxon>
        <taxon>Pseudomonadota</taxon>
        <taxon>Gammaproteobacteria</taxon>
        <taxon>Candidatus Johnevansiales</taxon>
        <taxon>Candidatus Johnevansiaceae</taxon>
        <taxon>Candidatus Portiera</taxon>
    </lineage>
</organism>
<accession>A0A6S6RWH9</accession>
<dbReference type="GO" id="GO:0050566">
    <property type="term" value="F:asparaginyl-tRNA synthase (glutamine-hydrolyzing) activity"/>
    <property type="evidence" value="ECO:0007669"/>
    <property type="project" value="UniProtKB-EC"/>
</dbReference>
<dbReference type="AlphaFoldDB" id="A0A6S6RWH9"/>
<evidence type="ECO:0000313" key="1">
    <source>
        <dbReference type="EMBL" id="CAA3707723.1"/>
    </source>
</evidence>
<name>A0A6S6RWH9_9GAMM</name>
<dbReference type="GO" id="GO:0016740">
    <property type="term" value="F:transferase activity"/>
    <property type="evidence" value="ECO:0007669"/>
    <property type="project" value="UniProtKB-KW"/>
</dbReference>
<dbReference type="GO" id="GO:0006450">
    <property type="term" value="P:regulation of translational fidelity"/>
    <property type="evidence" value="ECO:0007669"/>
    <property type="project" value="InterPro"/>
</dbReference>
<sequence length="85" mass="10044">MKINILSKLNINDVNLKTLKININLLLKNLFIINLINIKPITNPLNHNYYLILRKDKIKKNKKINNYIESAPKKNNYYITIPNIL</sequence>
<reference evidence="1 2" key="1">
    <citation type="submission" date="2019-12" db="EMBL/GenBank/DDBJ databases">
        <authorList>
            <person name="Santos-Garcia D."/>
            <person name="Santos-Garcia D."/>
            <person name="Santos-Garcia D."/>
        </authorList>
    </citation>
    <scope>NUCLEOTIDE SEQUENCE [LARGE SCALE GENOMIC DNA]</scope>
    <source>
        <strain evidence="1">PeMo</strain>
    </source>
</reference>
<proteinExistence type="predicted"/>
<dbReference type="EMBL" id="LR744089">
    <property type="protein sequence ID" value="CAA3707723.1"/>
    <property type="molecule type" value="Genomic_DNA"/>
</dbReference>
<evidence type="ECO:0000313" key="2">
    <source>
        <dbReference type="Proteomes" id="UP000510842"/>
    </source>
</evidence>
<dbReference type="RefSeq" id="WP_180824905.1">
    <property type="nucleotide sequence ID" value="NZ_LR744089.1"/>
</dbReference>
<dbReference type="SUPFAM" id="SSF141000">
    <property type="entry name" value="Glu-tRNAGln amidotransferase C subunit"/>
    <property type="match status" value="1"/>
</dbReference>
<dbReference type="Proteomes" id="UP000510842">
    <property type="component" value="Chromosome"/>
</dbReference>
<dbReference type="EC" id="6.3.5.6" evidence="1"/>
<dbReference type="InterPro" id="IPR036113">
    <property type="entry name" value="Asp/Glu-ADT_sf_sub_c"/>
</dbReference>